<dbReference type="Gene3D" id="3.40.710.10">
    <property type="entry name" value="DD-peptidase/beta-lactamase superfamily"/>
    <property type="match status" value="1"/>
</dbReference>
<feature type="domain" description="STAS" evidence="9">
    <location>
        <begin position="353"/>
        <end position="423"/>
    </location>
</feature>
<proteinExistence type="inferred from homology"/>
<dbReference type="Gene3D" id="3.30.750.24">
    <property type="entry name" value="STAS domain"/>
    <property type="match status" value="1"/>
</dbReference>
<protein>
    <recommendedName>
        <fullName evidence="6 7">Glutaminase</fullName>
        <ecNumber evidence="3 7">3.5.1.2</ecNumber>
    </recommendedName>
</protein>
<dbReference type="SUPFAM" id="SSF52091">
    <property type="entry name" value="SpoIIaa-like"/>
    <property type="match status" value="1"/>
</dbReference>
<dbReference type="InterPro" id="IPR014710">
    <property type="entry name" value="RmlC-like_jellyroll"/>
</dbReference>
<dbReference type="FunFam" id="3.40.710.10:FF:000005">
    <property type="entry name" value="Glutaminase"/>
    <property type="match status" value="1"/>
</dbReference>
<comment type="caution">
    <text evidence="10">The sequence shown here is derived from an EMBL/GenBank/DDBJ whole genome shotgun (WGS) entry which is preliminary data.</text>
</comment>
<evidence type="ECO:0000256" key="5">
    <source>
        <dbReference type="ARBA" id="ARBA00049534"/>
    </source>
</evidence>
<dbReference type="Pfam" id="PF01740">
    <property type="entry name" value="STAS"/>
    <property type="match status" value="1"/>
</dbReference>
<dbReference type="Pfam" id="PF00027">
    <property type="entry name" value="cNMP_binding"/>
    <property type="match status" value="1"/>
</dbReference>
<keyword evidence="11" id="KW-1185">Reference proteome</keyword>
<feature type="binding site" evidence="7">
    <location>
        <position position="70"/>
    </location>
    <ligand>
        <name>substrate</name>
    </ligand>
</feature>
<evidence type="ECO:0000256" key="7">
    <source>
        <dbReference type="HAMAP-Rule" id="MF_00313"/>
    </source>
</evidence>
<dbReference type="GO" id="GO:0006543">
    <property type="term" value="P:L-glutamine catabolic process"/>
    <property type="evidence" value="ECO:0007669"/>
    <property type="project" value="TreeGrafter"/>
</dbReference>
<reference evidence="10" key="1">
    <citation type="submission" date="2021-03" db="EMBL/GenBank/DDBJ databases">
        <title>Leucobacter chromiisoli sp. nov., isolated from chromium-containing soil of chemical plant.</title>
        <authorList>
            <person name="Xu Z."/>
        </authorList>
    </citation>
    <scope>NUCLEOTIDE SEQUENCE</scope>
    <source>
        <strain evidence="10">S27</strain>
    </source>
</reference>
<dbReference type="PANTHER" id="PTHR12544:SF29">
    <property type="entry name" value="GLUTAMINASE"/>
    <property type="match status" value="1"/>
</dbReference>
<name>A0A939SAS6_9MICO</name>
<comment type="catalytic activity">
    <reaction evidence="5 7">
        <text>L-glutamine + H2O = L-glutamate + NH4(+)</text>
        <dbReference type="Rhea" id="RHEA:15889"/>
        <dbReference type="ChEBI" id="CHEBI:15377"/>
        <dbReference type="ChEBI" id="CHEBI:28938"/>
        <dbReference type="ChEBI" id="CHEBI:29985"/>
        <dbReference type="ChEBI" id="CHEBI:58359"/>
        <dbReference type="EC" id="3.5.1.2"/>
    </reaction>
</comment>
<dbReference type="RefSeq" id="WP_208095348.1">
    <property type="nucleotide sequence ID" value="NZ_JAGDYM010000003.1"/>
</dbReference>
<dbReference type="Gene3D" id="2.60.120.10">
    <property type="entry name" value="Jelly Rolls"/>
    <property type="match status" value="1"/>
</dbReference>
<dbReference type="Proteomes" id="UP000664382">
    <property type="component" value="Unassembled WGS sequence"/>
</dbReference>
<dbReference type="PROSITE" id="PS50042">
    <property type="entry name" value="CNMP_BINDING_3"/>
    <property type="match status" value="1"/>
</dbReference>
<dbReference type="InterPro" id="IPR018490">
    <property type="entry name" value="cNMP-bd_dom_sf"/>
</dbReference>
<evidence type="ECO:0000256" key="2">
    <source>
        <dbReference type="ARBA" id="ARBA00011881"/>
    </source>
</evidence>
<feature type="binding site" evidence="7">
    <location>
        <position position="164"/>
    </location>
    <ligand>
        <name>substrate</name>
    </ligand>
</feature>
<feature type="domain" description="Cyclic nucleotide-binding" evidence="8">
    <location>
        <begin position="470"/>
        <end position="572"/>
    </location>
</feature>
<keyword evidence="4 7" id="KW-0378">Hydrolase</keyword>
<dbReference type="CDD" id="cd00038">
    <property type="entry name" value="CAP_ED"/>
    <property type="match status" value="1"/>
</dbReference>
<keyword evidence="7" id="KW-0007">Acetylation</keyword>
<dbReference type="Pfam" id="PF04960">
    <property type="entry name" value="Glutaminase"/>
    <property type="match status" value="1"/>
</dbReference>
<dbReference type="GO" id="GO:0004359">
    <property type="term" value="F:glutaminase activity"/>
    <property type="evidence" value="ECO:0007669"/>
    <property type="project" value="UniProtKB-UniRule"/>
</dbReference>
<feature type="binding site" evidence="7">
    <location>
        <position position="171"/>
    </location>
    <ligand>
        <name>substrate</name>
    </ligand>
</feature>
<dbReference type="SUPFAM" id="SSF56601">
    <property type="entry name" value="beta-lactamase/transpeptidase-like"/>
    <property type="match status" value="1"/>
</dbReference>
<dbReference type="EMBL" id="JAGDYM010000003">
    <property type="protein sequence ID" value="MBO1900703.1"/>
    <property type="molecule type" value="Genomic_DNA"/>
</dbReference>
<dbReference type="PANTHER" id="PTHR12544">
    <property type="entry name" value="GLUTAMINASE"/>
    <property type="match status" value="1"/>
</dbReference>
<dbReference type="InterPro" id="IPR002645">
    <property type="entry name" value="STAS_dom"/>
</dbReference>
<dbReference type="SUPFAM" id="SSF51206">
    <property type="entry name" value="cAMP-binding domain-like"/>
    <property type="match status" value="1"/>
</dbReference>
<evidence type="ECO:0000256" key="4">
    <source>
        <dbReference type="ARBA" id="ARBA00022801"/>
    </source>
</evidence>
<dbReference type="InterPro" id="IPR015868">
    <property type="entry name" value="Glutaminase"/>
</dbReference>
<dbReference type="PROSITE" id="PS50801">
    <property type="entry name" value="STAS"/>
    <property type="match status" value="1"/>
</dbReference>
<dbReference type="HAMAP" id="MF_00313">
    <property type="entry name" value="Glutaminase"/>
    <property type="match status" value="1"/>
</dbReference>
<dbReference type="InterPro" id="IPR000595">
    <property type="entry name" value="cNMP-bd_dom"/>
</dbReference>
<dbReference type="NCBIfam" id="TIGR03814">
    <property type="entry name" value="Gln_ase"/>
    <property type="match status" value="1"/>
</dbReference>
<evidence type="ECO:0000256" key="6">
    <source>
        <dbReference type="ARBA" id="ARBA00070405"/>
    </source>
</evidence>
<evidence type="ECO:0000256" key="3">
    <source>
        <dbReference type="ARBA" id="ARBA00012918"/>
    </source>
</evidence>
<evidence type="ECO:0000256" key="1">
    <source>
        <dbReference type="ARBA" id="ARBA00011076"/>
    </source>
</evidence>
<dbReference type="GO" id="GO:0006537">
    <property type="term" value="P:glutamate biosynthetic process"/>
    <property type="evidence" value="ECO:0007669"/>
    <property type="project" value="TreeGrafter"/>
</dbReference>
<feature type="binding site" evidence="7">
    <location>
        <position position="120"/>
    </location>
    <ligand>
        <name>substrate</name>
    </ligand>
</feature>
<dbReference type="InterPro" id="IPR036513">
    <property type="entry name" value="STAS_dom_sf"/>
</dbReference>
<comment type="similarity">
    <text evidence="1 7">Belongs to the glutaminase family.</text>
</comment>
<dbReference type="EC" id="3.5.1.2" evidence="3 7"/>
<evidence type="ECO:0000259" key="8">
    <source>
        <dbReference type="PROSITE" id="PS50042"/>
    </source>
</evidence>
<evidence type="ECO:0000259" key="9">
    <source>
        <dbReference type="PROSITE" id="PS50801"/>
    </source>
</evidence>
<evidence type="ECO:0000313" key="10">
    <source>
        <dbReference type="EMBL" id="MBO1900703.1"/>
    </source>
</evidence>
<comment type="subunit">
    <text evidence="2 7">Homotetramer.</text>
</comment>
<evidence type="ECO:0000313" key="11">
    <source>
        <dbReference type="Proteomes" id="UP000664382"/>
    </source>
</evidence>
<dbReference type="SMART" id="SM00100">
    <property type="entry name" value="cNMP"/>
    <property type="match status" value="1"/>
</dbReference>
<feature type="binding site" evidence="7">
    <location>
        <position position="195"/>
    </location>
    <ligand>
        <name>substrate</name>
    </ligand>
</feature>
<gene>
    <name evidence="7 10" type="primary">glsA</name>
    <name evidence="10" type="ORF">J4H92_01920</name>
</gene>
<sequence length="608" mass="64646">MQSPILEYLRRVHADLARLEEGAPYSAGRTDALAAPDDTDAAGDFGIALATVDGYVYEVGATAKEFSLHSISKPLSYGLALTDHGFDAVDAKVDVEPSGEAFHELSFGGAGGRPANAMINAGALAVASLLKGSGGRSAIRRIEEHYSLFAGRPLGSNGRVFRTELANSDRNHGLAYLLSSAGVIDGDPTRALETYLRQCAIQVTCRDLAMMAATLANGGTNPVTGAEALGLDAVERVLSVMMTSGMYDDAGDWVASVGMPAKSGVGGGIIAVLPGQAGLAVYSPPLDRHGNSVRGVATCRRISRDMEMHFVRSARAGQSAIRSSGTIDREPSTTRRTEEAAAALAEHGHRAAVVRLTGDLFFAGTESVVRELSGLPREVEWIIVDVRDVDEISRLATMMLAELRRGLAEQGRALVLVDPDGRLDPAFADGEVPRFATRDRAVAHCEDLLLERYGAAGARPDSVPVVASPALALLGDTDTRRIAALMERHSFADGDVVRRVGQRFGGVFFILSGAVGITAVDADGTRVRLSTLTAGMTFGDLALGDDDRQETTAKAEGRVEVMVLRADAIEDLERDDPALAVQLWRALARDAYFRMDLDARSEAARMRR</sequence>
<feature type="binding site" evidence="7">
    <location>
        <position position="265"/>
    </location>
    <ligand>
        <name>substrate</name>
    </ligand>
</feature>
<organism evidence="10 11">
    <name type="scientific">Leucobacter weissii</name>
    <dbReference type="NCBI Taxonomy" id="1983706"/>
    <lineage>
        <taxon>Bacteria</taxon>
        <taxon>Bacillati</taxon>
        <taxon>Actinomycetota</taxon>
        <taxon>Actinomycetes</taxon>
        <taxon>Micrococcales</taxon>
        <taxon>Microbacteriaceae</taxon>
        <taxon>Leucobacter</taxon>
    </lineage>
</organism>
<dbReference type="InterPro" id="IPR012338">
    <property type="entry name" value="Beta-lactam/transpept-like"/>
</dbReference>
<accession>A0A939SAS6</accession>
<feature type="binding site" evidence="7">
    <location>
        <position position="247"/>
    </location>
    <ligand>
        <name>substrate</name>
    </ligand>
</feature>
<dbReference type="AlphaFoldDB" id="A0A939SAS6"/>